<reference evidence="20 21" key="1">
    <citation type="submission" date="2020-04" db="EMBL/GenBank/DDBJ databases">
        <authorList>
            <person name="Laetsch R D."/>
            <person name="Stevens L."/>
            <person name="Kumar S."/>
            <person name="Blaxter L. M."/>
        </authorList>
    </citation>
    <scope>NUCLEOTIDE SEQUENCE [LARGE SCALE GENOMIC DNA]</scope>
</reference>
<dbReference type="InterPro" id="IPR000742">
    <property type="entry name" value="EGF"/>
</dbReference>
<keyword evidence="6 17" id="KW-0812">Transmembrane</keyword>
<evidence type="ECO:0000256" key="2">
    <source>
        <dbReference type="ARBA" id="ARBA00007193"/>
    </source>
</evidence>
<dbReference type="GO" id="GO:0015280">
    <property type="term" value="F:ligand-gated sodium channel activity"/>
    <property type="evidence" value="ECO:0007669"/>
    <property type="project" value="TreeGrafter"/>
</dbReference>
<evidence type="ECO:0000313" key="21">
    <source>
        <dbReference type="Proteomes" id="UP000494206"/>
    </source>
</evidence>
<feature type="disulfide bond" evidence="16">
    <location>
        <begin position="229"/>
        <end position="238"/>
    </location>
</feature>
<evidence type="ECO:0000256" key="10">
    <source>
        <dbReference type="ARBA" id="ARBA00023065"/>
    </source>
</evidence>
<dbReference type="FunFam" id="2.10.25.10:FF:000095">
    <property type="entry name" value="Notch, isoform B"/>
    <property type="match status" value="2"/>
</dbReference>
<accession>A0A8S1EMU9</accession>
<dbReference type="GO" id="GO:0005509">
    <property type="term" value="F:calcium ion binding"/>
    <property type="evidence" value="ECO:0007669"/>
    <property type="project" value="InterPro"/>
</dbReference>
<evidence type="ECO:0000256" key="11">
    <source>
        <dbReference type="ARBA" id="ARBA00023136"/>
    </source>
</evidence>
<evidence type="ECO:0000256" key="17">
    <source>
        <dbReference type="RuleBase" id="RU000679"/>
    </source>
</evidence>
<evidence type="ECO:0000256" key="6">
    <source>
        <dbReference type="ARBA" id="ARBA00022692"/>
    </source>
</evidence>
<comment type="subcellular location">
    <subcellularLocation>
        <location evidence="1">Membrane</location>
        <topology evidence="1">Multi-pass membrane protein</topology>
    </subcellularLocation>
</comment>
<protein>
    <recommendedName>
        <fullName evidence="19">EGF-like domain-containing protein</fullName>
    </recommendedName>
</protein>
<feature type="disulfide bond" evidence="16">
    <location>
        <begin position="188"/>
        <end position="197"/>
    </location>
</feature>
<evidence type="ECO:0000256" key="7">
    <source>
        <dbReference type="ARBA" id="ARBA00022737"/>
    </source>
</evidence>
<comment type="similarity">
    <text evidence="2 17">Belongs to the amiloride-sensitive sodium channel (TC 1.A.6) family.</text>
</comment>
<dbReference type="PROSITE" id="PS00022">
    <property type="entry name" value="EGF_1"/>
    <property type="match status" value="5"/>
</dbReference>
<evidence type="ECO:0000313" key="20">
    <source>
        <dbReference type="EMBL" id="CAB3399120.1"/>
    </source>
</evidence>
<gene>
    <name evidence="20" type="ORF">CBOVIS_LOCUS2297</name>
</gene>
<evidence type="ECO:0000256" key="5">
    <source>
        <dbReference type="ARBA" id="ARBA00022536"/>
    </source>
</evidence>
<evidence type="ECO:0000256" key="8">
    <source>
        <dbReference type="ARBA" id="ARBA00022989"/>
    </source>
</evidence>
<dbReference type="CDD" id="cd00054">
    <property type="entry name" value="EGF_CA"/>
    <property type="match status" value="2"/>
</dbReference>
<dbReference type="Pfam" id="PF00008">
    <property type="entry name" value="EGF"/>
    <property type="match status" value="1"/>
</dbReference>
<feature type="disulfide bond" evidence="16">
    <location>
        <begin position="132"/>
        <end position="149"/>
    </location>
</feature>
<comment type="caution">
    <text evidence="16">Lacks conserved residue(s) required for the propagation of feature annotation.</text>
</comment>
<dbReference type="Gene3D" id="1.10.287.770">
    <property type="entry name" value="YojJ-like"/>
    <property type="match status" value="1"/>
</dbReference>
<feature type="domain" description="EGF-like" evidence="19">
    <location>
        <begin position="241"/>
        <end position="277"/>
    </location>
</feature>
<comment type="caution">
    <text evidence="20">The sequence shown here is derived from an EMBL/GenBank/DDBJ whole genome shotgun (WGS) entry which is preliminary data.</text>
</comment>
<dbReference type="SMART" id="SM00179">
    <property type="entry name" value="EGF_CA"/>
    <property type="match status" value="6"/>
</dbReference>
<dbReference type="PRINTS" id="PR01078">
    <property type="entry name" value="AMINACHANNEL"/>
</dbReference>
<keyword evidence="9" id="KW-0915">Sodium</keyword>
<name>A0A8S1EMU9_9PELO</name>
<evidence type="ECO:0000256" key="14">
    <source>
        <dbReference type="ARBA" id="ARBA00023201"/>
    </source>
</evidence>
<dbReference type="InterPro" id="IPR001873">
    <property type="entry name" value="ENaC"/>
</dbReference>
<keyword evidence="4 17" id="KW-0894">Sodium channel</keyword>
<proteinExistence type="inferred from homology"/>
<evidence type="ECO:0000256" key="16">
    <source>
        <dbReference type="PROSITE-ProRule" id="PRU00076"/>
    </source>
</evidence>
<evidence type="ECO:0000256" key="1">
    <source>
        <dbReference type="ARBA" id="ARBA00004141"/>
    </source>
</evidence>
<dbReference type="Gene3D" id="1.10.287.820">
    <property type="entry name" value="Acid-sensing ion channel domain"/>
    <property type="match status" value="1"/>
</dbReference>
<evidence type="ECO:0000256" key="9">
    <source>
        <dbReference type="ARBA" id="ARBA00023053"/>
    </source>
</evidence>
<feature type="disulfide bond" evidence="16">
    <location>
        <begin position="151"/>
        <end position="160"/>
    </location>
</feature>
<dbReference type="EMBL" id="CADEPM010000001">
    <property type="protein sequence ID" value="CAB3399120.1"/>
    <property type="molecule type" value="Genomic_DNA"/>
</dbReference>
<feature type="domain" description="EGF-like" evidence="19">
    <location>
        <begin position="162"/>
        <end position="198"/>
    </location>
</feature>
<dbReference type="SMART" id="SM00181">
    <property type="entry name" value="EGF"/>
    <property type="match status" value="6"/>
</dbReference>
<keyword evidence="7" id="KW-0677">Repeat</keyword>
<keyword evidence="5 16" id="KW-0245">EGF-like domain</keyword>
<organism evidence="20 21">
    <name type="scientific">Caenorhabditis bovis</name>
    <dbReference type="NCBI Taxonomy" id="2654633"/>
    <lineage>
        <taxon>Eukaryota</taxon>
        <taxon>Metazoa</taxon>
        <taxon>Ecdysozoa</taxon>
        <taxon>Nematoda</taxon>
        <taxon>Chromadorea</taxon>
        <taxon>Rhabditida</taxon>
        <taxon>Rhabditina</taxon>
        <taxon>Rhabditomorpha</taxon>
        <taxon>Rhabditoidea</taxon>
        <taxon>Rhabditidae</taxon>
        <taxon>Peloderinae</taxon>
        <taxon>Caenorhabditis</taxon>
    </lineage>
</organism>
<dbReference type="InterPro" id="IPR001881">
    <property type="entry name" value="EGF-like_Ca-bd_dom"/>
</dbReference>
<dbReference type="PANTHER" id="PTHR11690">
    <property type="entry name" value="AMILORIDE-SENSITIVE SODIUM CHANNEL-RELATED"/>
    <property type="match status" value="1"/>
</dbReference>
<dbReference type="SUPFAM" id="SSF57196">
    <property type="entry name" value="EGF/Laminin"/>
    <property type="match status" value="4"/>
</dbReference>
<feature type="domain" description="EGF-like" evidence="19">
    <location>
        <begin position="199"/>
        <end position="239"/>
    </location>
</feature>
<dbReference type="Gene3D" id="2.10.25.10">
    <property type="entry name" value="Laminin"/>
    <property type="match status" value="5"/>
</dbReference>
<evidence type="ECO:0000256" key="13">
    <source>
        <dbReference type="ARBA" id="ARBA00023180"/>
    </source>
</evidence>
<feature type="domain" description="EGF-like" evidence="19">
    <location>
        <begin position="123"/>
        <end position="161"/>
    </location>
</feature>
<evidence type="ECO:0000256" key="12">
    <source>
        <dbReference type="ARBA" id="ARBA00023157"/>
    </source>
</evidence>
<keyword evidence="11 18" id="KW-0472">Membrane</keyword>
<dbReference type="PROSITE" id="PS50026">
    <property type="entry name" value="EGF_3"/>
    <property type="match status" value="5"/>
</dbReference>
<evidence type="ECO:0000256" key="4">
    <source>
        <dbReference type="ARBA" id="ARBA00022461"/>
    </source>
</evidence>
<sequence>MTVEKCNDYAISSSPDLKYLTICGVWCVTSTGPLLNDTVPYWTSNCNKECGGDYNQICGQHRDKCRVYEVAAPTYDPNPCNDTNLCNATFGHGICLDYSQNYGLGYGCICAPGWTGKDCNSPVDLPCDSNPCENNGTCINNFKDSNFICECNEGFTGDKCQYEDPCIPNPCRYGGTCEPDNGKAKCTCLEFYSGSICSQVDRCAYHNPCAHGSCQSIVKGIQPNYECTCEPGWNGTNCDTMINYCDPEPCAHGSVCNPFFQGYECECVPGTTGKNCDTVIDQCQPYWDNGWIKSPCNTKDEGAICTTGINTFTCNCTEQWTDRLCDMNVLIRDVLIAIYGYVDENMIPLLNDLIQNPSQIKDMVPFITGLLSEEQRSDLSWDTSDIFEWIAYEDKRLNLDTDVVRWNDIVLGNCFTFNHHDANFTYLMRNSGRHGGLKAFMRARQDEYAPWYDTAGINVFIHNSDEYVFSESVRYNAQPNADATINIFNTKYTRLGGRYGKCIKKPSEVKAYYYPYSYSSDGCLRTCYQDMSMEKCGCMDPRYPRAPNATSCQLSDRTCVTDASEEAGDPSTWPSCVCPLPCSNAQYSVTWSKTDFALKNLECDAESDPDKCYEIFADKLLITVVLPQLDYKIYSESPTMDFNKFLSQLGGQLGVLMGINLVSFIEIAFLMFGLIMVCCRKYEN</sequence>
<dbReference type="Proteomes" id="UP000494206">
    <property type="component" value="Unassembled WGS sequence"/>
</dbReference>
<keyword evidence="10 17" id="KW-0406">Ion transport</keyword>
<dbReference type="PROSITE" id="PS01186">
    <property type="entry name" value="EGF_2"/>
    <property type="match status" value="3"/>
</dbReference>
<feature type="disulfide bond" evidence="16">
    <location>
        <begin position="110"/>
        <end position="119"/>
    </location>
</feature>
<evidence type="ECO:0000256" key="15">
    <source>
        <dbReference type="ARBA" id="ARBA00023303"/>
    </source>
</evidence>
<feature type="transmembrane region" description="Helical" evidence="18">
    <location>
        <begin position="653"/>
        <end position="679"/>
    </location>
</feature>
<dbReference type="OrthoDB" id="5800348at2759"/>
<keyword evidence="12 16" id="KW-1015">Disulfide bond</keyword>
<keyword evidence="13" id="KW-0325">Glycoprotein</keyword>
<dbReference type="AlphaFoldDB" id="A0A8S1EMU9"/>
<keyword evidence="3 17" id="KW-0813">Transport</keyword>
<dbReference type="GO" id="GO:0005886">
    <property type="term" value="C:plasma membrane"/>
    <property type="evidence" value="ECO:0007669"/>
    <property type="project" value="TreeGrafter"/>
</dbReference>
<dbReference type="PANTHER" id="PTHR11690:SF177">
    <property type="entry name" value="EGF-LIKE DOMAIN-CONTAINING PROTEIN"/>
    <property type="match status" value="1"/>
</dbReference>
<keyword evidence="14 17" id="KW-0739">Sodium transport</keyword>
<keyword evidence="8 18" id="KW-1133">Transmembrane helix</keyword>
<keyword evidence="15 17" id="KW-0407">Ion channel</keyword>
<keyword evidence="21" id="KW-1185">Reference proteome</keyword>
<evidence type="ECO:0000259" key="19">
    <source>
        <dbReference type="PROSITE" id="PS50026"/>
    </source>
</evidence>
<evidence type="ECO:0000256" key="18">
    <source>
        <dbReference type="SAM" id="Phobius"/>
    </source>
</evidence>
<dbReference type="Pfam" id="PF00858">
    <property type="entry name" value="ASC"/>
    <property type="match status" value="1"/>
</dbReference>
<feature type="domain" description="EGF-like" evidence="19">
    <location>
        <begin position="76"/>
        <end position="120"/>
    </location>
</feature>
<feature type="disulfide bond" evidence="16">
    <location>
        <begin position="267"/>
        <end position="276"/>
    </location>
</feature>
<evidence type="ECO:0000256" key="3">
    <source>
        <dbReference type="ARBA" id="ARBA00022448"/>
    </source>
</evidence>